<dbReference type="InterPro" id="IPR003593">
    <property type="entry name" value="AAA+_ATPase"/>
</dbReference>
<dbReference type="InterPro" id="IPR050093">
    <property type="entry name" value="ABC_SmlMolc_Importer"/>
</dbReference>
<evidence type="ECO:0000256" key="1">
    <source>
        <dbReference type="ARBA" id="ARBA00022448"/>
    </source>
</evidence>
<dbReference type="EMBL" id="JACOFU010000002">
    <property type="protein sequence ID" value="MBC3831272.1"/>
    <property type="molecule type" value="Genomic_DNA"/>
</dbReference>
<dbReference type="PROSITE" id="PS00211">
    <property type="entry name" value="ABC_TRANSPORTER_1"/>
    <property type="match status" value="1"/>
</dbReference>
<accession>A0ABR6XP49</accession>
<dbReference type="Proteomes" id="UP000643610">
    <property type="component" value="Unassembled WGS sequence"/>
</dbReference>
<dbReference type="PANTHER" id="PTHR42781">
    <property type="entry name" value="SPERMIDINE/PUTRESCINE IMPORT ATP-BINDING PROTEIN POTA"/>
    <property type="match status" value="1"/>
</dbReference>
<dbReference type="PROSITE" id="PS50893">
    <property type="entry name" value="ABC_TRANSPORTER_2"/>
    <property type="match status" value="1"/>
</dbReference>
<dbReference type="InterPro" id="IPR003439">
    <property type="entry name" value="ABC_transporter-like_ATP-bd"/>
</dbReference>
<dbReference type="Gene3D" id="3.40.50.300">
    <property type="entry name" value="P-loop containing nucleotide triphosphate hydrolases"/>
    <property type="match status" value="1"/>
</dbReference>
<dbReference type="Pfam" id="PF00005">
    <property type="entry name" value="ABC_tran"/>
    <property type="match status" value="1"/>
</dbReference>
<sequence>MLELQIQKRLEGAQGKFELDLQLQLNASESLALFGQSGVGKTSILRMLAGLVAPDHGRIVFDGEVWFDSDHKINLATPSRSIGMVFQNYALFPHLNVRENIAFAAGSKSTSWVNQLLELSDLSNLQTQAVQYLSGGQKQRVALARALARRPKLLLLDEPLSALDQHIRLQMQDHLQMMHRELGMSMIIVSHDIAEVFKLSQKVILIEAGKVARRGSPHQVFLQQKNQGKLHLQAQVLAIRIEEVVCVVSLLIGQEIIEIIASQEDIKGLIVGDQIAISTKAFSPQITRLR</sequence>
<reference evidence="6 7" key="1">
    <citation type="submission" date="2020-08" db="EMBL/GenBank/DDBJ databases">
        <title>Novel species isolated from subtropical streams in China.</title>
        <authorList>
            <person name="Lu H."/>
        </authorList>
    </citation>
    <scope>NUCLEOTIDE SEQUENCE [LARGE SCALE GENOMIC DNA]</scope>
    <source>
        <strain evidence="6 7">KCTC 52442</strain>
    </source>
</reference>
<evidence type="ECO:0000256" key="3">
    <source>
        <dbReference type="ARBA" id="ARBA00022741"/>
    </source>
</evidence>
<evidence type="ECO:0000313" key="7">
    <source>
        <dbReference type="Proteomes" id="UP000643610"/>
    </source>
</evidence>
<dbReference type="InterPro" id="IPR017871">
    <property type="entry name" value="ABC_transporter-like_CS"/>
</dbReference>
<dbReference type="GO" id="GO:0005524">
    <property type="term" value="F:ATP binding"/>
    <property type="evidence" value="ECO:0007669"/>
    <property type="project" value="UniProtKB-KW"/>
</dbReference>
<evidence type="ECO:0000256" key="4">
    <source>
        <dbReference type="ARBA" id="ARBA00022840"/>
    </source>
</evidence>
<dbReference type="SMART" id="SM00382">
    <property type="entry name" value="AAA"/>
    <property type="match status" value="1"/>
</dbReference>
<keyword evidence="2" id="KW-1003">Cell membrane</keyword>
<keyword evidence="7" id="KW-1185">Reference proteome</keyword>
<dbReference type="PANTHER" id="PTHR42781:SF4">
    <property type="entry name" value="SPERMIDINE_PUTRESCINE IMPORT ATP-BINDING PROTEIN POTA"/>
    <property type="match status" value="1"/>
</dbReference>
<dbReference type="InterPro" id="IPR027417">
    <property type="entry name" value="P-loop_NTPase"/>
</dbReference>
<protein>
    <submittedName>
        <fullName evidence="6">ATP-binding cassette domain-containing protein</fullName>
    </submittedName>
</protein>
<keyword evidence="3" id="KW-0547">Nucleotide-binding</keyword>
<dbReference type="SUPFAM" id="SSF52540">
    <property type="entry name" value="P-loop containing nucleoside triphosphate hydrolases"/>
    <property type="match status" value="1"/>
</dbReference>
<comment type="caution">
    <text evidence="6">The sequence shown here is derived from an EMBL/GenBank/DDBJ whole genome shotgun (WGS) entry which is preliminary data.</text>
</comment>
<organism evidence="6 7">
    <name type="scientific">Undibacterium amnicola</name>
    <dbReference type="NCBI Taxonomy" id="1834038"/>
    <lineage>
        <taxon>Bacteria</taxon>
        <taxon>Pseudomonadati</taxon>
        <taxon>Pseudomonadota</taxon>
        <taxon>Betaproteobacteria</taxon>
        <taxon>Burkholderiales</taxon>
        <taxon>Oxalobacteraceae</taxon>
        <taxon>Undibacterium</taxon>
    </lineage>
</organism>
<evidence type="ECO:0000313" key="6">
    <source>
        <dbReference type="EMBL" id="MBC3831272.1"/>
    </source>
</evidence>
<name>A0ABR6XP49_9BURK</name>
<keyword evidence="1" id="KW-0813">Transport</keyword>
<evidence type="ECO:0000259" key="5">
    <source>
        <dbReference type="PROSITE" id="PS50893"/>
    </source>
</evidence>
<keyword evidence="2" id="KW-0472">Membrane</keyword>
<proteinExistence type="predicted"/>
<feature type="domain" description="ABC transporter" evidence="5">
    <location>
        <begin position="1"/>
        <end position="233"/>
    </location>
</feature>
<gene>
    <name evidence="6" type="ORF">H8K33_07115</name>
</gene>
<evidence type="ECO:0000256" key="2">
    <source>
        <dbReference type="ARBA" id="ARBA00022475"/>
    </source>
</evidence>
<keyword evidence="4 6" id="KW-0067">ATP-binding</keyword>